<gene>
    <name evidence="3" type="ORF">SNEC2469_LOCUS23887</name>
</gene>
<dbReference type="PANTHER" id="PTHR31605:SF0">
    <property type="entry name" value="GLYCEROL-3-PHOSPHATE O-ACYLTRANSFERASE 1"/>
    <property type="match status" value="1"/>
</dbReference>
<dbReference type="GO" id="GO:0004366">
    <property type="term" value="F:glycerol-3-phosphate O-acyltransferase activity"/>
    <property type="evidence" value="ECO:0007669"/>
    <property type="project" value="TreeGrafter"/>
</dbReference>
<comment type="caution">
    <text evidence="3">The sequence shown here is derived from an EMBL/GenBank/DDBJ whole genome shotgun (WGS) entry which is preliminary data.</text>
</comment>
<keyword evidence="2" id="KW-0812">Transmembrane</keyword>
<dbReference type="PANTHER" id="PTHR31605">
    <property type="entry name" value="GLYCEROL-3-PHOSPHATE O-ACYLTRANSFERASE 1"/>
    <property type="match status" value="1"/>
</dbReference>
<feature type="transmembrane region" description="Helical" evidence="2">
    <location>
        <begin position="93"/>
        <end position="118"/>
    </location>
</feature>
<name>A0A812Z2K3_9DINO</name>
<proteinExistence type="predicted"/>
<dbReference type="EMBL" id="CAJNJA010045153">
    <property type="protein sequence ID" value="CAE7807341.1"/>
    <property type="molecule type" value="Genomic_DNA"/>
</dbReference>
<reference evidence="3" key="1">
    <citation type="submission" date="2021-02" db="EMBL/GenBank/DDBJ databases">
        <authorList>
            <person name="Dougan E. K."/>
            <person name="Rhodes N."/>
            <person name="Thang M."/>
            <person name="Chan C."/>
        </authorList>
    </citation>
    <scope>NUCLEOTIDE SEQUENCE</scope>
</reference>
<accession>A0A812Z2K3</accession>
<feature type="transmembrane region" description="Helical" evidence="2">
    <location>
        <begin position="148"/>
        <end position="168"/>
    </location>
</feature>
<evidence type="ECO:0000256" key="2">
    <source>
        <dbReference type="SAM" id="Phobius"/>
    </source>
</evidence>
<feature type="region of interest" description="Disordered" evidence="1">
    <location>
        <begin position="265"/>
        <end position="285"/>
    </location>
</feature>
<keyword evidence="2" id="KW-1133">Transmembrane helix</keyword>
<dbReference type="Proteomes" id="UP000601435">
    <property type="component" value="Unassembled WGS sequence"/>
</dbReference>
<dbReference type="OrthoDB" id="436291at2759"/>
<protein>
    <submittedName>
        <fullName evidence="3">Uncharacterized protein</fullName>
    </submittedName>
</protein>
<dbReference type="GO" id="GO:0008654">
    <property type="term" value="P:phospholipid biosynthetic process"/>
    <property type="evidence" value="ECO:0007669"/>
    <property type="project" value="TreeGrafter"/>
</dbReference>
<dbReference type="GO" id="GO:0016287">
    <property type="term" value="F:glycerone-phosphate O-acyltransferase activity"/>
    <property type="evidence" value="ECO:0007669"/>
    <property type="project" value="TreeGrafter"/>
</dbReference>
<organism evidence="3 4">
    <name type="scientific">Symbiodinium necroappetens</name>
    <dbReference type="NCBI Taxonomy" id="1628268"/>
    <lineage>
        <taxon>Eukaryota</taxon>
        <taxon>Sar</taxon>
        <taxon>Alveolata</taxon>
        <taxon>Dinophyceae</taxon>
        <taxon>Suessiales</taxon>
        <taxon>Symbiodiniaceae</taxon>
        <taxon>Symbiodinium</taxon>
    </lineage>
</organism>
<dbReference type="AlphaFoldDB" id="A0A812Z2K3"/>
<feature type="transmembrane region" description="Helical" evidence="2">
    <location>
        <begin position="174"/>
        <end position="192"/>
    </location>
</feature>
<evidence type="ECO:0000256" key="1">
    <source>
        <dbReference type="SAM" id="MobiDB-lite"/>
    </source>
</evidence>
<evidence type="ECO:0000313" key="3">
    <source>
        <dbReference type="EMBL" id="CAE7807341.1"/>
    </source>
</evidence>
<sequence length="347" mass="39568">MDLNRRFAVGVNRILRLADRASGGAGDIASNELASHDLPAENQEPLSKQELQAFQELRSELEGYMTSLKKLGIRDHQVPQLVWWTAGDLIGRFMYLLVSMAMGVLPQLMFNVPLMLLASRFASVEQQKSLKSSSVKLAARDVVMSYKVIYVLMFIPVLYVIYGMLLWAFTDWCLTSRILILLGLPLFAFWGMKASEQGVRAYVDIVPLFRRLVLPEDRKEQDLLPARRAQLQRHVHKLVGTFGPRLGDLYYEKDVDWTKHMSAFAKDDTGSRSPRRKPSDQNQLKAGEDFGSLRVSLQSCPWHLRQLFARLSPAEYGALLKLMEAAFRRINFRVFRVAESVPDGFRS</sequence>
<evidence type="ECO:0000313" key="4">
    <source>
        <dbReference type="Proteomes" id="UP000601435"/>
    </source>
</evidence>
<keyword evidence="2" id="KW-0472">Membrane</keyword>
<dbReference type="InterPro" id="IPR052744">
    <property type="entry name" value="GPAT/DAPAT"/>
</dbReference>
<keyword evidence="4" id="KW-1185">Reference proteome</keyword>